<protein>
    <recommendedName>
        <fullName evidence="5">dCMP deaminase</fullName>
        <ecNumber evidence="4">3.5.4.12</ecNumber>
    </recommendedName>
    <alternativeName>
        <fullName evidence="5">dCMP deaminase</fullName>
    </alternativeName>
</protein>
<dbReference type="Gene3D" id="3.40.140.10">
    <property type="entry name" value="Cytidine Deaminase, domain 2"/>
    <property type="match status" value="1"/>
</dbReference>
<dbReference type="GO" id="GO:0009165">
    <property type="term" value="P:nucleotide biosynthetic process"/>
    <property type="evidence" value="ECO:0007669"/>
    <property type="project" value="UniProtKB-KW"/>
</dbReference>
<dbReference type="GO" id="GO:0004132">
    <property type="term" value="F:dCMP deaminase activity"/>
    <property type="evidence" value="ECO:0007669"/>
    <property type="project" value="UniProtKB-EC"/>
</dbReference>
<evidence type="ECO:0000313" key="9">
    <source>
        <dbReference type="EMBL" id="EPR78916.1"/>
    </source>
</evidence>
<feature type="active site" description="Proton donor" evidence="6">
    <location>
        <position position="100"/>
    </location>
</feature>
<dbReference type="InterPro" id="IPR002125">
    <property type="entry name" value="CMP_dCMP_dom"/>
</dbReference>
<feature type="binding site" evidence="7">
    <location>
        <position position="124"/>
    </location>
    <ligand>
        <name>Zn(2+)</name>
        <dbReference type="ChEBI" id="CHEBI:29105"/>
        <note>catalytic</note>
    </ligand>
</feature>
<dbReference type="AlphaFoldDB" id="S7W7W4"/>
<keyword evidence="3" id="KW-0378">Hydrolase</keyword>
<sequence length="166" mass="18950">AIFVDNFGSLEDFKQINLLQYFDKPSWDEYFMRLAEVISRRSSCIRKHVGAVLVSNKIIVSTGYNGTPFGLENCNKLGCKKCARTESLNGIETCICLHAEENAIMSSCKIARDDLHLYTTVFPCRLCIKQSVQRGIKKIIYRRAYKDYEEGITILRNANIDVMHLA</sequence>
<dbReference type="GO" id="GO:0006220">
    <property type="term" value="P:pyrimidine nucleotide metabolic process"/>
    <property type="evidence" value="ECO:0007669"/>
    <property type="project" value="InterPro"/>
</dbReference>
<dbReference type="GO" id="GO:0008270">
    <property type="term" value="F:zinc ion binding"/>
    <property type="evidence" value="ECO:0007669"/>
    <property type="project" value="InterPro"/>
</dbReference>
<dbReference type="EMBL" id="ATCN01000483">
    <property type="protein sequence ID" value="EPR78916.1"/>
    <property type="molecule type" value="Genomic_DNA"/>
</dbReference>
<evidence type="ECO:0000256" key="4">
    <source>
        <dbReference type="ARBA" id="ARBA00038938"/>
    </source>
</evidence>
<dbReference type="InterPro" id="IPR016473">
    <property type="entry name" value="dCMP_deaminase"/>
</dbReference>
<dbReference type="VEuPathDB" id="MicrosporidiaDB:SLOPH_252"/>
<dbReference type="InterPro" id="IPR015517">
    <property type="entry name" value="dCMP_deaminase-rel"/>
</dbReference>
<evidence type="ECO:0000313" key="10">
    <source>
        <dbReference type="Proteomes" id="UP000014978"/>
    </source>
</evidence>
<dbReference type="GO" id="GO:0005737">
    <property type="term" value="C:cytoplasm"/>
    <property type="evidence" value="ECO:0007669"/>
    <property type="project" value="TreeGrafter"/>
</dbReference>
<dbReference type="EC" id="3.5.4.12" evidence="4"/>
<gene>
    <name evidence="9" type="ORF">SLOPH_252</name>
</gene>
<keyword evidence="7" id="KW-0479">Metal-binding</keyword>
<dbReference type="PROSITE" id="PS51747">
    <property type="entry name" value="CYT_DCMP_DEAMINASES_2"/>
    <property type="match status" value="1"/>
</dbReference>
<dbReference type="SUPFAM" id="SSF53927">
    <property type="entry name" value="Cytidine deaminase-like"/>
    <property type="match status" value="1"/>
</dbReference>
<evidence type="ECO:0000256" key="1">
    <source>
        <dbReference type="ARBA" id="ARBA00001947"/>
    </source>
</evidence>
<dbReference type="PANTHER" id="PTHR11086:SF18">
    <property type="entry name" value="DEOXYCYTIDYLATE DEAMINASE"/>
    <property type="match status" value="1"/>
</dbReference>
<dbReference type="PANTHER" id="PTHR11086">
    <property type="entry name" value="DEOXYCYTIDYLATE DEAMINASE-RELATED"/>
    <property type="match status" value="1"/>
</dbReference>
<comment type="cofactor">
    <cofactor evidence="1 7">
        <name>Zn(2+)</name>
        <dbReference type="ChEBI" id="CHEBI:29105"/>
    </cofactor>
</comment>
<comment type="caution">
    <text evidence="9">The sequence shown here is derived from an EMBL/GenBank/DDBJ whole genome shotgun (WGS) entry which is preliminary data.</text>
</comment>
<proteinExistence type="predicted"/>
<feature type="domain" description="CMP/dCMP-type deaminase" evidence="8">
    <location>
        <begin position="26"/>
        <end position="155"/>
    </location>
</feature>
<feature type="binding site" evidence="7">
    <location>
        <position position="98"/>
    </location>
    <ligand>
        <name>Zn(2+)</name>
        <dbReference type="ChEBI" id="CHEBI:29105"/>
        <note>catalytic</note>
    </ligand>
</feature>
<reference evidence="10" key="1">
    <citation type="journal article" date="2013" name="PLoS Genet.">
        <title>The genome of Spraguea lophii and the basis of host-microsporidian interactions.</title>
        <authorList>
            <person name="Campbell S.E."/>
            <person name="Williams T.A."/>
            <person name="Yousuf A."/>
            <person name="Soanes D.M."/>
            <person name="Paszkiewicz K.H."/>
            <person name="Williams B.A.P."/>
        </authorList>
    </citation>
    <scope>NUCLEOTIDE SEQUENCE [LARGE SCALE GENOMIC DNA]</scope>
    <source>
        <strain evidence="10">42_110</strain>
    </source>
</reference>
<dbReference type="Proteomes" id="UP000014978">
    <property type="component" value="Unassembled WGS sequence"/>
</dbReference>
<dbReference type="CDD" id="cd01286">
    <property type="entry name" value="deoxycytidylate_deaminase"/>
    <property type="match status" value="1"/>
</dbReference>
<dbReference type="OMA" id="HCEEVGC"/>
<organism evidence="9 10">
    <name type="scientific">Spraguea lophii (strain 42_110)</name>
    <name type="common">Microsporidian parasite</name>
    <dbReference type="NCBI Taxonomy" id="1358809"/>
    <lineage>
        <taxon>Eukaryota</taxon>
        <taxon>Fungi</taxon>
        <taxon>Fungi incertae sedis</taxon>
        <taxon>Microsporidia</taxon>
        <taxon>Spragueidae</taxon>
        <taxon>Spraguea</taxon>
    </lineage>
</organism>
<evidence type="ECO:0000256" key="7">
    <source>
        <dbReference type="PIRSR" id="PIRSR006019-2"/>
    </source>
</evidence>
<keyword evidence="7" id="KW-0862">Zinc</keyword>
<dbReference type="Pfam" id="PF00383">
    <property type="entry name" value="dCMP_cyt_deam_1"/>
    <property type="match status" value="1"/>
</dbReference>
<dbReference type="STRING" id="1358809.S7W7W4"/>
<keyword evidence="10" id="KW-1185">Reference proteome</keyword>
<evidence type="ECO:0000259" key="8">
    <source>
        <dbReference type="PROSITE" id="PS51747"/>
    </source>
</evidence>
<keyword evidence="2" id="KW-0545">Nucleotide biosynthesis</keyword>
<dbReference type="PIRSF" id="PIRSF006019">
    <property type="entry name" value="dCMP_deaminase"/>
    <property type="match status" value="1"/>
</dbReference>
<evidence type="ECO:0000256" key="6">
    <source>
        <dbReference type="PIRSR" id="PIRSR006019-1"/>
    </source>
</evidence>
<evidence type="ECO:0000256" key="5">
    <source>
        <dbReference type="ARBA" id="ARBA00041763"/>
    </source>
</evidence>
<accession>S7W7W4</accession>
<name>S7W7W4_SPRLO</name>
<evidence type="ECO:0000256" key="3">
    <source>
        <dbReference type="ARBA" id="ARBA00022801"/>
    </source>
</evidence>
<dbReference type="InterPro" id="IPR035105">
    <property type="entry name" value="Deoxycytidylate_deaminase_dom"/>
</dbReference>
<evidence type="ECO:0000256" key="2">
    <source>
        <dbReference type="ARBA" id="ARBA00022727"/>
    </source>
</evidence>
<dbReference type="OrthoDB" id="6710946at2759"/>
<dbReference type="InParanoid" id="S7W7W4"/>
<feature type="non-terminal residue" evidence="9">
    <location>
        <position position="1"/>
    </location>
</feature>
<feature type="binding site" evidence="7">
    <location>
        <position position="127"/>
    </location>
    <ligand>
        <name>Zn(2+)</name>
        <dbReference type="ChEBI" id="CHEBI:29105"/>
        <note>catalytic</note>
    </ligand>
</feature>
<dbReference type="HOGENOM" id="CLU_047993_2_3_1"/>
<dbReference type="InterPro" id="IPR016193">
    <property type="entry name" value="Cytidine_deaminase-like"/>
</dbReference>